<name>A0A956NCG7_UNCEI</name>
<accession>A0A956NCG7</accession>
<dbReference type="GO" id="GO:0016787">
    <property type="term" value="F:hydrolase activity"/>
    <property type="evidence" value="ECO:0007669"/>
    <property type="project" value="UniProtKB-KW"/>
</dbReference>
<dbReference type="PRINTS" id="PR00412">
    <property type="entry name" value="EPOXHYDRLASE"/>
</dbReference>
<keyword evidence="3" id="KW-0378">Hydrolase</keyword>
<evidence type="ECO:0000259" key="2">
    <source>
        <dbReference type="Pfam" id="PF12697"/>
    </source>
</evidence>
<reference evidence="3" key="2">
    <citation type="journal article" date="2021" name="Microbiome">
        <title>Successional dynamics and alternative stable states in a saline activated sludge microbial community over 9 years.</title>
        <authorList>
            <person name="Wang Y."/>
            <person name="Ye J."/>
            <person name="Ju F."/>
            <person name="Liu L."/>
            <person name="Boyd J.A."/>
            <person name="Deng Y."/>
            <person name="Parks D.H."/>
            <person name="Jiang X."/>
            <person name="Yin X."/>
            <person name="Woodcroft B.J."/>
            <person name="Tyson G.W."/>
            <person name="Hugenholtz P."/>
            <person name="Polz M.F."/>
            <person name="Zhang T."/>
        </authorList>
    </citation>
    <scope>NUCLEOTIDE SEQUENCE</scope>
    <source>
        <strain evidence="3">HKST-UBA02</strain>
    </source>
</reference>
<dbReference type="InterPro" id="IPR000639">
    <property type="entry name" value="Epox_hydrolase-like"/>
</dbReference>
<reference evidence="3" key="1">
    <citation type="submission" date="2020-04" db="EMBL/GenBank/DDBJ databases">
        <authorList>
            <person name="Zhang T."/>
        </authorList>
    </citation>
    <scope>NUCLEOTIDE SEQUENCE</scope>
    <source>
        <strain evidence="3">HKST-UBA02</strain>
    </source>
</reference>
<evidence type="ECO:0000313" key="3">
    <source>
        <dbReference type="EMBL" id="MCA9756418.1"/>
    </source>
</evidence>
<sequence length="274" mass="29236">MSSHRILFVHGYPLDQHLWDGQSALATPDVADSPGPNSTASMASNPERASGRPRAISTRTINLPGFGGRPPFEVQAETVTLTHYASAVRDEIRAWGDEPVVLAALSMGGYIAFECWRQFPEKIAALILCDTRAGADSPEGKEGRLAAIEKVRTGQADAMFDAMSKDLIAPSRRTDDAFRGRVLAMMHGADPIGVQQALFAMRSRDDYGDELAGITVPTLIVVGEHDALTPPSGAKAMADAIPNAKLVVIPDAGHLSPMERPEPVNDAIRGFLAG</sequence>
<evidence type="ECO:0000256" key="1">
    <source>
        <dbReference type="SAM" id="MobiDB-lite"/>
    </source>
</evidence>
<organism evidence="3 4">
    <name type="scientific">Eiseniibacteriota bacterium</name>
    <dbReference type="NCBI Taxonomy" id="2212470"/>
    <lineage>
        <taxon>Bacteria</taxon>
        <taxon>Candidatus Eiseniibacteriota</taxon>
    </lineage>
</organism>
<dbReference type="EMBL" id="JAGQHS010000052">
    <property type="protein sequence ID" value="MCA9756418.1"/>
    <property type="molecule type" value="Genomic_DNA"/>
</dbReference>
<feature type="compositionally biased region" description="Polar residues" evidence="1">
    <location>
        <begin position="35"/>
        <end position="44"/>
    </location>
</feature>
<dbReference type="InterPro" id="IPR000073">
    <property type="entry name" value="AB_hydrolase_1"/>
</dbReference>
<dbReference type="InterPro" id="IPR050266">
    <property type="entry name" value="AB_hydrolase_sf"/>
</dbReference>
<dbReference type="SUPFAM" id="SSF53474">
    <property type="entry name" value="alpha/beta-Hydrolases"/>
    <property type="match status" value="1"/>
</dbReference>
<dbReference type="Gene3D" id="3.40.50.1820">
    <property type="entry name" value="alpha/beta hydrolase"/>
    <property type="match status" value="1"/>
</dbReference>
<comment type="caution">
    <text evidence="3">The sequence shown here is derived from an EMBL/GenBank/DDBJ whole genome shotgun (WGS) entry which is preliminary data.</text>
</comment>
<dbReference type="Pfam" id="PF12697">
    <property type="entry name" value="Abhydrolase_6"/>
    <property type="match status" value="1"/>
</dbReference>
<dbReference type="AlphaFoldDB" id="A0A956NCG7"/>
<feature type="domain" description="AB hydrolase-1" evidence="2">
    <location>
        <begin position="6"/>
        <end position="267"/>
    </location>
</feature>
<dbReference type="Proteomes" id="UP000739538">
    <property type="component" value="Unassembled WGS sequence"/>
</dbReference>
<protein>
    <submittedName>
        <fullName evidence="3">Alpha/beta hydrolase</fullName>
    </submittedName>
</protein>
<gene>
    <name evidence="3" type="ORF">KDA27_11505</name>
</gene>
<dbReference type="PANTHER" id="PTHR43798">
    <property type="entry name" value="MONOACYLGLYCEROL LIPASE"/>
    <property type="match status" value="1"/>
</dbReference>
<feature type="region of interest" description="Disordered" evidence="1">
    <location>
        <begin position="26"/>
        <end position="54"/>
    </location>
</feature>
<proteinExistence type="predicted"/>
<evidence type="ECO:0000313" key="4">
    <source>
        <dbReference type="Proteomes" id="UP000739538"/>
    </source>
</evidence>
<dbReference type="InterPro" id="IPR029058">
    <property type="entry name" value="AB_hydrolase_fold"/>
</dbReference>